<dbReference type="OrthoDB" id="10252171at2759"/>
<dbReference type="InterPro" id="IPR008271">
    <property type="entry name" value="Ser/Thr_kinase_AS"/>
</dbReference>
<gene>
    <name evidence="10" type="ORF">B0J13DRAFT_462793</name>
</gene>
<dbReference type="GO" id="GO:0005737">
    <property type="term" value="C:cytoplasm"/>
    <property type="evidence" value="ECO:0007669"/>
    <property type="project" value="TreeGrafter"/>
</dbReference>
<sequence>MADDLPDLLRDYKLETRFPRKRRIIHIYDDPDAPPSSQQREEYWKSEKRPIGRGGQGRVFLQTCTSGSRRYTQRAVKIIPLQNGGGRRRYIRELETIIKFSHDKYSKYVAKSLGWYESKDSLCIAMEYFPAGDLQTYLAEHQPLPEDDSRQITSQVLRGLAVMHGEGFAHRDIKPQNVLIQQRPTPIEPGSWWVKLADFGISKRLGAATSGASTVIGTEEYMAPELFDQDSLPDINYPAADMWALGVMTFCILTKSRLFQSRRYVYQYETSPDRLFPRGSLDDCHVSLDGQAFIRALTRPKPDERLDSNAAIRHAWVQSWMPSTPMVPDTRSE</sequence>
<dbReference type="PROSITE" id="PS00108">
    <property type="entry name" value="PROTEIN_KINASE_ST"/>
    <property type="match status" value="1"/>
</dbReference>
<comment type="caution">
    <text evidence="10">The sequence shown here is derived from an EMBL/GenBank/DDBJ whole genome shotgun (WGS) entry which is preliminary data.</text>
</comment>
<dbReference type="InterPro" id="IPR011009">
    <property type="entry name" value="Kinase-like_dom_sf"/>
</dbReference>
<dbReference type="Proteomes" id="UP000717696">
    <property type="component" value="Unassembled WGS sequence"/>
</dbReference>
<keyword evidence="3" id="KW-0808">Transferase</keyword>
<keyword evidence="6" id="KW-0067">ATP-binding</keyword>
<name>A0A9P9CZ43_9HYPO</name>
<dbReference type="Gene3D" id="1.10.510.10">
    <property type="entry name" value="Transferase(Phosphotransferase) domain 1"/>
    <property type="match status" value="1"/>
</dbReference>
<dbReference type="PANTHER" id="PTHR24361">
    <property type="entry name" value="MITOGEN-ACTIVATED KINASE KINASE KINASE"/>
    <property type="match status" value="1"/>
</dbReference>
<dbReference type="GO" id="GO:0004674">
    <property type="term" value="F:protein serine/threonine kinase activity"/>
    <property type="evidence" value="ECO:0007669"/>
    <property type="project" value="UniProtKB-KW"/>
</dbReference>
<dbReference type="SUPFAM" id="SSF56112">
    <property type="entry name" value="Protein kinase-like (PK-like)"/>
    <property type="match status" value="1"/>
</dbReference>
<comment type="catalytic activity">
    <reaction evidence="7">
        <text>L-threonyl-[protein] + ATP = O-phospho-L-threonyl-[protein] + ADP + H(+)</text>
        <dbReference type="Rhea" id="RHEA:46608"/>
        <dbReference type="Rhea" id="RHEA-COMP:11060"/>
        <dbReference type="Rhea" id="RHEA-COMP:11605"/>
        <dbReference type="ChEBI" id="CHEBI:15378"/>
        <dbReference type="ChEBI" id="CHEBI:30013"/>
        <dbReference type="ChEBI" id="CHEBI:30616"/>
        <dbReference type="ChEBI" id="CHEBI:61977"/>
        <dbReference type="ChEBI" id="CHEBI:456216"/>
        <dbReference type="EC" id="2.7.11.1"/>
    </reaction>
</comment>
<evidence type="ECO:0000259" key="9">
    <source>
        <dbReference type="PROSITE" id="PS50011"/>
    </source>
</evidence>
<comment type="catalytic activity">
    <reaction evidence="8">
        <text>L-seryl-[protein] + ATP = O-phospho-L-seryl-[protein] + ADP + H(+)</text>
        <dbReference type="Rhea" id="RHEA:17989"/>
        <dbReference type="Rhea" id="RHEA-COMP:9863"/>
        <dbReference type="Rhea" id="RHEA-COMP:11604"/>
        <dbReference type="ChEBI" id="CHEBI:15378"/>
        <dbReference type="ChEBI" id="CHEBI:29999"/>
        <dbReference type="ChEBI" id="CHEBI:30616"/>
        <dbReference type="ChEBI" id="CHEBI:83421"/>
        <dbReference type="ChEBI" id="CHEBI:456216"/>
        <dbReference type="EC" id="2.7.11.1"/>
    </reaction>
</comment>
<dbReference type="EC" id="2.7.11.1" evidence="1"/>
<evidence type="ECO:0000256" key="7">
    <source>
        <dbReference type="ARBA" id="ARBA00047899"/>
    </source>
</evidence>
<dbReference type="CDD" id="cd14014">
    <property type="entry name" value="STKc_PknB_like"/>
    <property type="match status" value="1"/>
</dbReference>
<dbReference type="InterPro" id="IPR053235">
    <property type="entry name" value="Ser_Thr_kinase"/>
</dbReference>
<dbReference type="InterPro" id="IPR000719">
    <property type="entry name" value="Prot_kinase_dom"/>
</dbReference>
<organism evidence="10 11">
    <name type="scientific">Dactylonectria estremocensis</name>
    <dbReference type="NCBI Taxonomy" id="1079267"/>
    <lineage>
        <taxon>Eukaryota</taxon>
        <taxon>Fungi</taxon>
        <taxon>Dikarya</taxon>
        <taxon>Ascomycota</taxon>
        <taxon>Pezizomycotina</taxon>
        <taxon>Sordariomycetes</taxon>
        <taxon>Hypocreomycetidae</taxon>
        <taxon>Hypocreales</taxon>
        <taxon>Nectriaceae</taxon>
        <taxon>Dactylonectria</taxon>
    </lineage>
</organism>
<dbReference type="PROSITE" id="PS50011">
    <property type="entry name" value="PROTEIN_KINASE_DOM"/>
    <property type="match status" value="1"/>
</dbReference>
<dbReference type="EMBL" id="JAGMUU010000069">
    <property type="protein sequence ID" value="KAH7109723.1"/>
    <property type="molecule type" value="Genomic_DNA"/>
</dbReference>
<protein>
    <recommendedName>
        <fullName evidence="1">non-specific serine/threonine protein kinase</fullName>
        <ecNumber evidence="1">2.7.11.1</ecNumber>
    </recommendedName>
</protein>
<evidence type="ECO:0000256" key="1">
    <source>
        <dbReference type="ARBA" id="ARBA00012513"/>
    </source>
</evidence>
<dbReference type="Pfam" id="PF00069">
    <property type="entry name" value="Pkinase"/>
    <property type="match status" value="1"/>
</dbReference>
<keyword evidence="4" id="KW-0547">Nucleotide-binding</keyword>
<evidence type="ECO:0000256" key="2">
    <source>
        <dbReference type="ARBA" id="ARBA00022527"/>
    </source>
</evidence>
<evidence type="ECO:0000313" key="10">
    <source>
        <dbReference type="EMBL" id="KAH7109723.1"/>
    </source>
</evidence>
<dbReference type="AlphaFoldDB" id="A0A9P9CZ43"/>
<keyword evidence="11" id="KW-1185">Reference proteome</keyword>
<evidence type="ECO:0000256" key="5">
    <source>
        <dbReference type="ARBA" id="ARBA00022777"/>
    </source>
</evidence>
<keyword evidence="5 10" id="KW-0418">Kinase</keyword>
<keyword evidence="2" id="KW-0723">Serine/threonine-protein kinase</keyword>
<proteinExistence type="predicted"/>
<evidence type="ECO:0000256" key="8">
    <source>
        <dbReference type="ARBA" id="ARBA00048679"/>
    </source>
</evidence>
<dbReference type="PANTHER" id="PTHR24361:SF433">
    <property type="entry name" value="PROTEIN KINASE DOMAIN-CONTAINING PROTEIN"/>
    <property type="match status" value="1"/>
</dbReference>
<evidence type="ECO:0000256" key="4">
    <source>
        <dbReference type="ARBA" id="ARBA00022741"/>
    </source>
</evidence>
<dbReference type="SMART" id="SM00220">
    <property type="entry name" value="S_TKc"/>
    <property type="match status" value="1"/>
</dbReference>
<feature type="domain" description="Protein kinase" evidence="9">
    <location>
        <begin position="45"/>
        <end position="317"/>
    </location>
</feature>
<evidence type="ECO:0000256" key="3">
    <source>
        <dbReference type="ARBA" id="ARBA00022679"/>
    </source>
</evidence>
<dbReference type="GO" id="GO:0005524">
    <property type="term" value="F:ATP binding"/>
    <property type="evidence" value="ECO:0007669"/>
    <property type="project" value="UniProtKB-KW"/>
</dbReference>
<evidence type="ECO:0000313" key="11">
    <source>
        <dbReference type="Proteomes" id="UP000717696"/>
    </source>
</evidence>
<accession>A0A9P9CZ43</accession>
<evidence type="ECO:0000256" key="6">
    <source>
        <dbReference type="ARBA" id="ARBA00022840"/>
    </source>
</evidence>
<reference evidence="10" key="1">
    <citation type="journal article" date="2021" name="Nat. Commun.">
        <title>Genetic determinants of endophytism in the Arabidopsis root mycobiome.</title>
        <authorList>
            <person name="Mesny F."/>
            <person name="Miyauchi S."/>
            <person name="Thiergart T."/>
            <person name="Pickel B."/>
            <person name="Atanasova L."/>
            <person name="Karlsson M."/>
            <person name="Huettel B."/>
            <person name="Barry K.W."/>
            <person name="Haridas S."/>
            <person name="Chen C."/>
            <person name="Bauer D."/>
            <person name="Andreopoulos W."/>
            <person name="Pangilinan J."/>
            <person name="LaButti K."/>
            <person name="Riley R."/>
            <person name="Lipzen A."/>
            <person name="Clum A."/>
            <person name="Drula E."/>
            <person name="Henrissat B."/>
            <person name="Kohler A."/>
            <person name="Grigoriev I.V."/>
            <person name="Martin F.M."/>
            <person name="Hacquard S."/>
        </authorList>
    </citation>
    <scope>NUCLEOTIDE SEQUENCE</scope>
    <source>
        <strain evidence="10">MPI-CAGE-AT-0021</strain>
    </source>
</reference>